<dbReference type="EMBL" id="CP012541">
    <property type="protein sequence ID" value="ALF46955.1"/>
    <property type="molecule type" value="Genomic_DNA"/>
</dbReference>
<name>A0A0M5MIE4_9BACT</name>
<accession>A0A0M5MIE4</accession>
<sequence length="173" mass="20371">MSEIKLFKAPLDMEFESDKDGSERFKREFDSILPGEEDALGAWLKRAKSRGETKESDQVLLTLLIELHRKVDALSDYIKNEHKQYLPLKERTSIEEIGFTHIKISEEKFIKDEIYYARIAMPIFPKRNLSLYLRAVSENLAKIENMHEEDEADWNAYVTARERVMIREMRANS</sequence>
<gene>
    <name evidence="1" type="ORF">CCON33237_0246</name>
</gene>
<dbReference type="KEGG" id="ccoc:CCON33237_0246"/>
<evidence type="ECO:0000313" key="2">
    <source>
        <dbReference type="Proteomes" id="UP000066049"/>
    </source>
</evidence>
<proteinExistence type="predicted"/>
<organism evidence="1 2">
    <name type="scientific">Campylobacter concisus</name>
    <dbReference type="NCBI Taxonomy" id="199"/>
    <lineage>
        <taxon>Bacteria</taxon>
        <taxon>Pseudomonadati</taxon>
        <taxon>Campylobacterota</taxon>
        <taxon>Epsilonproteobacteria</taxon>
        <taxon>Campylobacterales</taxon>
        <taxon>Campylobacteraceae</taxon>
        <taxon>Campylobacter</taxon>
    </lineage>
</organism>
<evidence type="ECO:0000313" key="1">
    <source>
        <dbReference type="EMBL" id="ALF46955.1"/>
    </source>
</evidence>
<dbReference type="GeneID" id="28661913"/>
<protein>
    <submittedName>
        <fullName evidence="1">Uncharacterized protein</fullName>
    </submittedName>
</protein>
<reference evidence="2" key="1">
    <citation type="submission" date="2015-08" db="EMBL/GenBank/DDBJ databases">
        <title>Comparative genomics of the Campylobacter concisus group.</title>
        <authorList>
            <person name="Miller W.G."/>
            <person name="Yee E."/>
            <person name="Chapman M.H."/>
            <person name="Huynh S."/>
            <person name="Bono J.L."/>
            <person name="On S.L.W."/>
            <person name="St Leger J."/>
            <person name="Foster G."/>
            <person name="Parker C.T."/>
        </authorList>
    </citation>
    <scope>NUCLEOTIDE SEQUENCE [LARGE SCALE GENOMIC DNA]</scope>
    <source>
        <strain evidence="2">ATCC 33237</strain>
    </source>
</reference>
<dbReference type="PATRIC" id="fig|199.248.peg.262"/>
<dbReference type="Proteomes" id="UP000066049">
    <property type="component" value="Chromosome"/>
</dbReference>
<dbReference type="AlphaFoldDB" id="A0A0M5MIE4"/>
<dbReference type="RefSeq" id="WP_054196052.1">
    <property type="nucleotide sequence ID" value="NZ_CABMKQ010000045.1"/>
</dbReference>